<protein>
    <submittedName>
        <fullName evidence="1">Uncharacterized protein</fullName>
    </submittedName>
</protein>
<evidence type="ECO:0000313" key="1">
    <source>
        <dbReference type="EMBL" id="SVE52190.1"/>
    </source>
</evidence>
<organism evidence="1">
    <name type="scientific">marine metagenome</name>
    <dbReference type="NCBI Taxonomy" id="408172"/>
    <lineage>
        <taxon>unclassified sequences</taxon>
        <taxon>metagenomes</taxon>
        <taxon>ecological metagenomes</taxon>
    </lineage>
</organism>
<proteinExistence type="predicted"/>
<dbReference type="EMBL" id="UINC01223128">
    <property type="protein sequence ID" value="SVE52190.1"/>
    <property type="molecule type" value="Genomic_DNA"/>
</dbReference>
<accession>A0A383E6X7</accession>
<name>A0A383E6X7_9ZZZZ</name>
<reference evidence="1" key="1">
    <citation type="submission" date="2018-05" db="EMBL/GenBank/DDBJ databases">
        <authorList>
            <person name="Lanie J.A."/>
            <person name="Ng W.-L."/>
            <person name="Kazmierczak K.M."/>
            <person name="Andrzejewski T.M."/>
            <person name="Davidsen T.M."/>
            <person name="Wayne K.J."/>
            <person name="Tettelin H."/>
            <person name="Glass J.I."/>
            <person name="Rusch D."/>
            <person name="Podicherti R."/>
            <person name="Tsui H.-C.T."/>
            <person name="Winkler M.E."/>
        </authorList>
    </citation>
    <scope>NUCLEOTIDE SEQUENCE</scope>
</reference>
<sequence>FEEDNFKWALSTLTEIQKKRSIIKVSEHTHGLKKLSFNEIPNSALRVLIRMFSYLTEGFTDIEYTGQTHLKFMSKKELKRILVWRYTQLNSKQDRLVNGISELNMQSKQKDFYFLGIKACLPDILDEMDTDRTNRVKSKNPAIRRYVDKVEEPWARETARNIIDRRC</sequence>
<gene>
    <name evidence="1" type="ORF">METZ01_LOCUS505044</name>
</gene>
<dbReference type="AlphaFoldDB" id="A0A383E6X7"/>
<feature type="non-terminal residue" evidence="1">
    <location>
        <position position="1"/>
    </location>
</feature>